<comment type="caution">
    <text evidence="10">Lacks conserved residue(s) required for the propagation of feature annotation.</text>
</comment>
<evidence type="ECO:0000256" key="1">
    <source>
        <dbReference type="ARBA" id="ARBA00005099"/>
    </source>
</evidence>
<keyword evidence="6 10" id="KW-0663">Pyridoxal phosphate</keyword>
<comment type="function">
    <text evidence="10">Catalyzes the reversible conversion of 3-phosphohydroxypyruvate to phosphoserine and of 3-hydroxy-2-oxo-4-phosphonooxybutanoate to phosphohydroxythreonine.</text>
</comment>
<dbReference type="GO" id="GO:0008615">
    <property type="term" value="P:pyridoxine biosynthetic process"/>
    <property type="evidence" value="ECO:0007669"/>
    <property type="project" value="UniProtKB-UniRule"/>
</dbReference>
<dbReference type="NCBIfam" id="TIGR01364">
    <property type="entry name" value="serC_1"/>
    <property type="match status" value="1"/>
</dbReference>
<keyword evidence="5 10" id="KW-0808">Transferase</keyword>
<evidence type="ECO:0000256" key="3">
    <source>
        <dbReference type="ARBA" id="ARBA00022576"/>
    </source>
</evidence>
<dbReference type="Gene3D" id="3.40.640.10">
    <property type="entry name" value="Type I PLP-dependent aspartate aminotransferase-like (Major domain)"/>
    <property type="match status" value="1"/>
</dbReference>
<feature type="binding site" evidence="10">
    <location>
        <position position="150"/>
    </location>
    <ligand>
        <name>pyridoxal 5'-phosphate</name>
        <dbReference type="ChEBI" id="CHEBI:597326"/>
    </ligand>
</feature>
<comment type="pathway">
    <text evidence="10">Cofactor biosynthesis; pyridoxine 5'-phosphate biosynthesis; pyridoxine 5'-phosphate from D-erythrose 4-phosphate: step 3/5.</text>
</comment>
<evidence type="ECO:0000256" key="10">
    <source>
        <dbReference type="HAMAP-Rule" id="MF_00160"/>
    </source>
</evidence>
<feature type="binding site" evidence="10">
    <location>
        <position position="193"/>
    </location>
    <ligand>
        <name>pyridoxal 5'-phosphate</name>
        <dbReference type="ChEBI" id="CHEBI:597326"/>
    </ligand>
</feature>
<dbReference type="FunFam" id="3.40.640.10:FF:000010">
    <property type="entry name" value="Phosphoserine aminotransferase"/>
    <property type="match status" value="1"/>
</dbReference>
<comment type="similarity">
    <text evidence="2 10">Belongs to the class-V pyridoxal-phosphate-dependent aminotransferase family. SerC subfamily.</text>
</comment>
<dbReference type="EMBL" id="SORI01000002">
    <property type="protein sequence ID" value="TDY63108.1"/>
    <property type="molecule type" value="Genomic_DNA"/>
</dbReference>
<evidence type="ECO:0000259" key="11">
    <source>
        <dbReference type="Pfam" id="PF00266"/>
    </source>
</evidence>
<comment type="caution">
    <text evidence="12">The sequence shown here is derived from an EMBL/GenBank/DDBJ whole genome shotgun (WGS) entry which is preliminary data.</text>
</comment>
<comment type="pathway">
    <text evidence="1 10">Amino-acid biosynthesis; L-serine biosynthesis; L-serine from 3-phospho-D-glycerate: step 2/3.</text>
</comment>
<dbReference type="GO" id="GO:0006564">
    <property type="term" value="P:L-serine biosynthetic process"/>
    <property type="evidence" value="ECO:0007669"/>
    <property type="project" value="UniProtKB-UniRule"/>
</dbReference>
<keyword evidence="13" id="KW-1185">Reference proteome</keyword>
<evidence type="ECO:0000256" key="2">
    <source>
        <dbReference type="ARBA" id="ARBA00006904"/>
    </source>
</evidence>
<dbReference type="RefSeq" id="WP_133955962.1">
    <property type="nucleotide sequence ID" value="NZ_SORI01000002.1"/>
</dbReference>
<feature type="binding site" evidence="10">
    <location>
        <position position="170"/>
    </location>
    <ligand>
        <name>pyridoxal 5'-phosphate</name>
        <dbReference type="ChEBI" id="CHEBI:597326"/>
    </ligand>
</feature>
<comment type="subcellular location">
    <subcellularLocation>
        <location evidence="10">Cytoplasm</location>
    </subcellularLocation>
</comment>
<keyword evidence="7 10" id="KW-0718">Serine biosynthesis</keyword>
<feature type="domain" description="Aminotransferase class V" evidence="11">
    <location>
        <begin position="4"/>
        <end position="342"/>
    </location>
</feature>
<keyword evidence="3 10" id="KW-0032">Aminotransferase</keyword>
<dbReference type="Pfam" id="PF00266">
    <property type="entry name" value="Aminotran_5"/>
    <property type="match status" value="1"/>
</dbReference>
<dbReference type="UniPathway" id="UPA00244">
    <property type="reaction ID" value="UER00311"/>
</dbReference>
<sequence>MRKFNFSAGPAVLPLPVLEEVRDTLVDYRGNGLSLLECSHRSKMYEDVHNETISLFQELLGLPESHKVIFLGGGATLQFSMVPMNFLTPGKACDMVVSGAWAKKALSDAKKIGDVKVVFDGAETKYTTLPKSDTIYNPDAAYVHITSNETIGGLQWKTFPDTGDVPLIADMSSDIMSTPLPVEKFSMIYAGAQKNLGPSGVAVAVIHEKLLERCPKSLTAYLNYGIHSEKNSLYNTPPVFSIYIMMLVLRWVKAQGGVAKMSELSSQKAGAIYREIDSSGGFYSCPVEKESRSVMNVIFRLPSEELDKKFLKEAEALDMIGLKGYRDVGGCRASLYNAMPLEGALTLAGFMKDFAAANG</sequence>
<comment type="cofactor">
    <cofactor evidence="10">
        <name>pyridoxal 5'-phosphate</name>
        <dbReference type="ChEBI" id="CHEBI:597326"/>
    </cofactor>
    <text evidence="10">Binds 1 pyridoxal phosphate per subunit.</text>
</comment>
<feature type="binding site" evidence="10">
    <location>
        <begin position="235"/>
        <end position="236"/>
    </location>
    <ligand>
        <name>pyridoxal 5'-phosphate</name>
        <dbReference type="ChEBI" id="CHEBI:597326"/>
    </ligand>
</feature>
<dbReference type="AlphaFoldDB" id="A0A4R8MDS5"/>
<dbReference type="GO" id="GO:0004648">
    <property type="term" value="F:O-phospho-L-serine:2-oxoglutarate aminotransferase activity"/>
    <property type="evidence" value="ECO:0007669"/>
    <property type="project" value="UniProtKB-UniRule"/>
</dbReference>
<dbReference type="InterPro" id="IPR022278">
    <property type="entry name" value="Pser_aminoTfrase"/>
</dbReference>
<comment type="catalytic activity">
    <reaction evidence="8 10">
        <text>4-(phosphooxy)-L-threonine + 2-oxoglutarate = (R)-3-hydroxy-2-oxo-4-phosphooxybutanoate + L-glutamate</text>
        <dbReference type="Rhea" id="RHEA:16573"/>
        <dbReference type="ChEBI" id="CHEBI:16810"/>
        <dbReference type="ChEBI" id="CHEBI:29985"/>
        <dbReference type="ChEBI" id="CHEBI:58452"/>
        <dbReference type="ChEBI" id="CHEBI:58538"/>
        <dbReference type="EC" id="2.6.1.52"/>
    </reaction>
</comment>
<evidence type="ECO:0000256" key="9">
    <source>
        <dbReference type="ARBA" id="ARBA00049007"/>
    </source>
</evidence>
<evidence type="ECO:0000313" key="13">
    <source>
        <dbReference type="Proteomes" id="UP000295066"/>
    </source>
</evidence>
<dbReference type="Proteomes" id="UP000295066">
    <property type="component" value="Unassembled WGS sequence"/>
</dbReference>
<evidence type="ECO:0000256" key="4">
    <source>
        <dbReference type="ARBA" id="ARBA00022605"/>
    </source>
</evidence>
<keyword evidence="4 10" id="KW-0028">Amino-acid biosynthesis</keyword>
<evidence type="ECO:0000256" key="5">
    <source>
        <dbReference type="ARBA" id="ARBA00022679"/>
    </source>
</evidence>
<keyword evidence="10" id="KW-0963">Cytoplasm</keyword>
<organism evidence="12 13">
    <name type="scientific">Aminivibrio pyruvatiphilus</name>
    <dbReference type="NCBI Taxonomy" id="1005740"/>
    <lineage>
        <taxon>Bacteria</taxon>
        <taxon>Thermotogati</taxon>
        <taxon>Synergistota</taxon>
        <taxon>Synergistia</taxon>
        <taxon>Synergistales</taxon>
        <taxon>Aminobacteriaceae</taxon>
        <taxon>Aminivibrio</taxon>
    </lineage>
</organism>
<comment type="catalytic activity">
    <reaction evidence="9 10">
        <text>O-phospho-L-serine + 2-oxoglutarate = 3-phosphooxypyruvate + L-glutamate</text>
        <dbReference type="Rhea" id="RHEA:14329"/>
        <dbReference type="ChEBI" id="CHEBI:16810"/>
        <dbReference type="ChEBI" id="CHEBI:18110"/>
        <dbReference type="ChEBI" id="CHEBI:29985"/>
        <dbReference type="ChEBI" id="CHEBI:57524"/>
        <dbReference type="EC" id="2.6.1.52"/>
    </reaction>
</comment>
<name>A0A4R8MDS5_9BACT</name>
<dbReference type="InterPro" id="IPR000192">
    <property type="entry name" value="Aminotrans_V_dom"/>
</dbReference>
<feature type="binding site" evidence="10">
    <location>
        <position position="101"/>
    </location>
    <ligand>
        <name>pyridoxal 5'-phosphate</name>
        <dbReference type="ChEBI" id="CHEBI:597326"/>
    </ligand>
</feature>
<evidence type="ECO:0000256" key="7">
    <source>
        <dbReference type="ARBA" id="ARBA00023299"/>
    </source>
</evidence>
<dbReference type="FunFam" id="3.90.1150.10:FF:000006">
    <property type="entry name" value="Phosphoserine aminotransferase"/>
    <property type="match status" value="1"/>
</dbReference>
<keyword evidence="10" id="KW-0664">Pyridoxine biosynthesis</keyword>
<dbReference type="GO" id="GO:0005737">
    <property type="term" value="C:cytoplasm"/>
    <property type="evidence" value="ECO:0007669"/>
    <property type="project" value="UniProtKB-SubCell"/>
</dbReference>
<dbReference type="UniPathway" id="UPA00135">
    <property type="reaction ID" value="UER00197"/>
</dbReference>
<feature type="modified residue" description="N6-(pyridoxal phosphate)lysine" evidence="10">
    <location>
        <position position="194"/>
    </location>
</feature>
<dbReference type="InterPro" id="IPR015422">
    <property type="entry name" value="PyrdxlP-dep_Trfase_small"/>
</dbReference>
<dbReference type="InterPro" id="IPR015421">
    <property type="entry name" value="PyrdxlP-dep_Trfase_major"/>
</dbReference>
<dbReference type="PIRSF" id="PIRSF000525">
    <property type="entry name" value="SerC"/>
    <property type="match status" value="1"/>
</dbReference>
<dbReference type="SUPFAM" id="SSF53383">
    <property type="entry name" value="PLP-dependent transferases"/>
    <property type="match status" value="1"/>
</dbReference>
<evidence type="ECO:0000256" key="8">
    <source>
        <dbReference type="ARBA" id="ARBA00047630"/>
    </source>
</evidence>
<dbReference type="GO" id="GO:0030170">
    <property type="term" value="F:pyridoxal phosphate binding"/>
    <property type="evidence" value="ECO:0007669"/>
    <property type="project" value="UniProtKB-UniRule"/>
</dbReference>
<protein>
    <recommendedName>
        <fullName evidence="10">Phosphoserine aminotransferase</fullName>
        <ecNumber evidence="10">2.6.1.52</ecNumber>
    </recommendedName>
    <alternativeName>
        <fullName evidence="10">Phosphohydroxythreonine aminotransferase</fullName>
        <shortName evidence="10">PSAT</shortName>
    </alternativeName>
</protein>
<reference evidence="12 13" key="1">
    <citation type="submission" date="2019-03" db="EMBL/GenBank/DDBJ databases">
        <title>Genomic Encyclopedia of Type Strains, Phase IV (KMG-IV): sequencing the most valuable type-strain genomes for metagenomic binning, comparative biology and taxonomic classification.</title>
        <authorList>
            <person name="Goeker M."/>
        </authorList>
    </citation>
    <scope>NUCLEOTIDE SEQUENCE [LARGE SCALE GENOMIC DNA]</scope>
    <source>
        <strain evidence="12 13">DSM 25964</strain>
    </source>
</reference>
<proteinExistence type="inferred from homology"/>
<feature type="binding site" evidence="10">
    <location>
        <begin position="75"/>
        <end position="76"/>
    </location>
    <ligand>
        <name>pyridoxal 5'-phosphate</name>
        <dbReference type="ChEBI" id="CHEBI:597326"/>
    </ligand>
</feature>
<feature type="binding site" evidence="10">
    <location>
        <position position="41"/>
    </location>
    <ligand>
        <name>L-glutamate</name>
        <dbReference type="ChEBI" id="CHEBI:29985"/>
    </ligand>
</feature>
<dbReference type="Gene3D" id="3.90.1150.10">
    <property type="entry name" value="Aspartate Aminotransferase, domain 1"/>
    <property type="match status" value="1"/>
</dbReference>
<evidence type="ECO:0000256" key="6">
    <source>
        <dbReference type="ARBA" id="ARBA00022898"/>
    </source>
</evidence>
<evidence type="ECO:0000313" key="12">
    <source>
        <dbReference type="EMBL" id="TDY63108.1"/>
    </source>
</evidence>
<dbReference type="InterPro" id="IPR015424">
    <property type="entry name" value="PyrdxlP-dep_Trfase"/>
</dbReference>
<dbReference type="EC" id="2.6.1.52" evidence="10"/>
<dbReference type="PANTHER" id="PTHR43247:SF1">
    <property type="entry name" value="PHOSPHOSERINE AMINOTRANSFERASE"/>
    <property type="match status" value="1"/>
</dbReference>
<comment type="subunit">
    <text evidence="10">Homodimer.</text>
</comment>
<dbReference type="NCBIfam" id="NF003764">
    <property type="entry name" value="PRK05355.1"/>
    <property type="match status" value="1"/>
</dbReference>
<dbReference type="PANTHER" id="PTHR43247">
    <property type="entry name" value="PHOSPHOSERINE AMINOTRANSFERASE"/>
    <property type="match status" value="1"/>
</dbReference>
<dbReference type="HAMAP" id="MF_00160">
    <property type="entry name" value="SerC_aminotrans_5"/>
    <property type="match status" value="1"/>
</dbReference>
<dbReference type="OrthoDB" id="9809412at2"/>
<gene>
    <name evidence="10" type="primary">serC</name>
    <name evidence="12" type="ORF">C8D99_10289</name>
</gene>
<accession>A0A4R8MDS5</accession>